<keyword evidence="4" id="KW-1185">Reference proteome</keyword>
<dbReference type="InterPro" id="IPR001360">
    <property type="entry name" value="Glyco_hydro_1"/>
</dbReference>
<dbReference type="PRINTS" id="PR00131">
    <property type="entry name" value="GLHYDRLASE1"/>
</dbReference>
<dbReference type="AlphaFoldDB" id="A0A8T2SZD9"/>
<evidence type="ECO:0000313" key="4">
    <source>
        <dbReference type="Proteomes" id="UP000825935"/>
    </source>
</evidence>
<organism evidence="3 4">
    <name type="scientific">Ceratopteris richardii</name>
    <name type="common">Triangle waterfern</name>
    <dbReference type="NCBI Taxonomy" id="49495"/>
    <lineage>
        <taxon>Eukaryota</taxon>
        <taxon>Viridiplantae</taxon>
        <taxon>Streptophyta</taxon>
        <taxon>Embryophyta</taxon>
        <taxon>Tracheophyta</taxon>
        <taxon>Polypodiopsida</taxon>
        <taxon>Polypodiidae</taxon>
        <taxon>Polypodiales</taxon>
        <taxon>Pteridineae</taxon>
        <taxon>Pteridaceae</taxon>
        <taxon>Parkerioideae</taxon>
        <taxon>Ceratopteris</taxon>
    </lineage>
</organism>
<comment type="similarity">
    <text evidence="1 2">Belongs to the glycosyl hydrolase 1 family.</text>
</comment>
<gene>
    <name evidence="3" type="ORF">KP509_17G079800</name>
</gene>
<evidence type="ECO:0000256" key="1">
    <source>
        <dbReference type="ARBA" id="ARBA00010838"/>
    </source>
</evidence>
<sequence>MQSVFPLLSVINCRALPSDYKLPMIAWLLSHCNHVSTMDHKSISFAYYPLIISCFMSILTFASCSSGNNSRSMPLMTSAGNASLNRSSFPDGFVFGTMTLAVKHEGSSAQKADSIWDTYARIDGVVLDGTSPGDAGGEYSLYEEDIEYLAKMGVDAFRFSLAWTRILSDRSGTPNAEVVSHYNALIDKLIANGIEPHVTLWAEDHPQALEDAYGGLLSPVFIDDYVTYANVCFTEFGDRVKYWITFDEPNDYAGLAYASTQSPPGRCTPGLTRHGNCSQGNSSTEPYIAAHNILLAHAAAAKLYKTQFQATQEGYIGIALWFKWYEPLNVTNSSDIAAAKRAQDFFFGWFMDPLAFGDYPETMQIMLGPRLPTFTEEQARDLRHSFDFVGLNAITATYVTDSDLVQEAYEGYFEDMRVTVTPYRDGEVIGKGDNEFAVPWCMKKILDYMRDVYHNPPVYITELGWGISSTSDVTENLNDTERVEFFESYFTTVSQTISDGTSDVRGLFTWSLIDGFEFFLGSKVRFGLFYVDDEWRRYPRASAVWLQRFLTSSNTSSDNLFPTHSSSFSSSQYQQQLLDLN</sequence>
<accession>A0A8T2SZD9</accession>
<dbReference type="OrthoDB" id="1898290at2759"/>
<name>A0A8T2SZD9_CERRI</name>
<dbReference type="OMA" id="NICFTEF"/>
<dbReference type="Pfam" id="PF00232">
    <property type="entry name" value="Glyco_hydro_1"/>
    <property type="match status" value="1"/>
</dbReference>
<dbReference type="PANTHER" id="PTHR10353">
    <property type="entry name" value="GLYCOSYL HYDROLASE"/>
    <property type="match status" value="1"/>
</dbReference>
<dbReference type="InterPro" id="IPR017853">
    <property type="entry name" value="GH"/>
</dbReference>
<reference evidence="3" key="1">
    <citation type="submission" date="2021-08" db="EMBL/GenBank/DDBJ databases">
        <title>WGS assembly of Ceratopteris richardii.</title>
        <authorList>
            <person name="Marchant D.B."/>
            <person name="Chen G."/>
            <person name="Jenkins J."/>
            <person name="Shu S."/>
            <person name="Leebens-Mack J."/>
            <person name="Grimwood J."/>
            <person name="Schmutz J."/>
            <person name="Soltis P."/>
            <person name="Soltis D."/>
            <person name="Chen Z.-H."/>
        </authorList>
    </citation>
    <scope>NUCLEOTIDE SEQUENCE</scope>
    <source>
        <strain evidence="3">Whitten #5841</strain>
        <tissue evidence="3">Leaf</tissue>
    </source>
</reference>
<proteinExistence type="inferred from homology"/>
<dbReference type="PANTHER" id="PTHR10353:SF29">
    <property type="entry name" value="BETA-GLUCOSIDASE 11"/>
    <property type="match status" value="1"/>
</dbReference>
<evidence type="ECO:0000256" key="2">
    <source>
        <dbReference type="RuleBase" id="RU003690"/>
    </source>
</evidence>
<comment type="caution">
    <text evidence="3">The sequence shown here is derived from an EMBL/GenBank/DDBJ whole genome shotgun (WGS) entry which is preliminary data.</text>
</comment>
<evidence type="ECO:0000313" key="3">
    <source>
        <dbReference type="EMBL" id="KAH7373927.1"/>
    </source>
</evidence>
<dbReference type="SUPFAM" id="SSF51445">
    <property type="entry name" value="(Trans)glycosidases"/>
    <property type="match status" value="1"/>
</dbReference>
<protein>
    <recommendedName>
        <fullName evidence="5">Beta-glucosidase</fullName>
    </recommendedName>
</protein>
<dbReference type="Proteomes" id="UP000825935">
    <property type="component" value="Chromosome 17"/>
</dbReference>
<dbReference type="FunFam" id="3.20.20.80:FF:000041">
    <property type="entry name" value="Beta-glucosidase 7"/>
    <property type="match status" value="1"/>
</dbReference>
<dbReference type="Gene3D" id="3.20.20.80">
    <property type="entry name" value="Glycosidases"/>
    <property type="match status" value="1"/>
</dbReference>
<dbReference type="GO" id="GO:0008422">
    <property type="term" value="F:beta-glucosidase activity"/>
    <property type="evidence" value="ECO:0007669"/>
    <property type="project" value="TreeGrafter"/>
</dbReference>
<dbReference type="GO" id="GO:0005975">
    <property type="term" value="P:carbohydrate metabolic process"/>
    <property type="evidence" value="ECO:0007669"/>
    <property type="project" value="InterPro"/>
</dbReference>
<dbReference type="EMBL" id="CM035422">
    <property type="protein sequence ID" value="KAH7373927.1"/>
    <property type="molecule type" value="Genomic_DNA"/>
</dbReference>
<evidence type="ECO:0008006" key="5">
    <source>
        <dbReference type="Google" id="ProtNLM"/>
    </source>
</evidence>